<keyword evidence="3" id="KW-1185">Reference proteome</keyword>
<dbReference type="Gene3D" id="1.10.30.50">
    <property type="match status" value="1"/>
</dbReference>
<dbReference type="GO" id="GO:0003676">
    <property type="term" value="F:nucleic acid binding"/>
    <property type="evidence" value="ECO:0007669"/>
    <property type="project" value="InterPro"/>
</dbReference>
<dbReference type="SMART" id="SM00507">
    <property type="entry name" value="HNHc"/>
    <property type="match status" value="1"/>
</dbReference>
<dbReference type="CDD" id="cd00085">
    <property type="entry name" value="HNHc"/>
    <property type="match status" value="1"/>
</dbReference>
<dbReference type="Proteomes" id="UP000185491">
    <property type="component" value="Chromosome"/>
</dbReference>
<evidence type="ECO:0000313" key="3">
    <source>
        <dbReference type="Proteomes" id="UP000185491"/>
    </source>
</evidence>
<dbReference type="AlphaFoldDB" id="A0A1L7D6A7"/>
<evidence type="ECO:0000259" key="1">
    <source>
        <dbReference type="SMART" id="SM00507"/>
    </source>
</evidence>
<dbReference type="STRING" id="161895.CPHO_03405"/>
<dbReference type="InterPro" id="IPR002711">
    <property type="entry name" value="HNH"/>
</dbReference>
<evidence type="ECO:0000313" key="2">
    <source>
        <dbReference type="EMBL" id="APT93635.1"/>
    </source>
</evidence>
<sequence>MSPEFVDGLKAVGTTYFGATTFTGKQAKARAALAGTPHDLASLLLIEQLVAKAPTEIKRWDMRIKLCATNQKFVARAGKAMVEGFKQERKAKKEPRTPGVKITHREEGDLDSLVITDTSRNIADMYGVIASASASASVDSQDPAAGARAVILDGAQGALPAINTNVVIQLPDFITIVHGNGADVTLKLTDGTTMTGQEYLERTLPDCGFVTLVHPVEGPVNLYQFERFASWKQRLMLGALFQRCLWPECTVPTDDCEYHHIEGWSGGGPTNVNNLIPLCQYHNRVNEDNGVRKRGRMEVVDRRVAWISPRGGPPKFVT</sequence>
<dbReference type="InterPro" id="IPR003615">
    <property type="entry name" value="HNH_nuc"/>
</dbReference>
<dbReference type="Pfam" id="PF01844">
    <property type="entry name" value="HNH"/>
    <property type="match status" value="1"/>
</dbReference>
<feature type="domain" description="HNH nuclease" evidence="1">
    <location>
        <begin position="232"/>
        <end position="284"/>
    </location>
</feature>
<dbReference type="GO" id="GO:0004519">
    <property type="term" value="F:endonuclease activity"/>
    <property type="evidence" value="ECO:0007669"/>
    <property type="project" value="InterPro"/>
</dbReference>
<organism evidence="2 3">
    <name type="scientific">Corynebacterium phocae</name>
    <dbReference type="NCBI Taxonomy" id="161895"/>
    <lineage>
        <taxon>Bacteria</taxon>
        <taxon>Bacillati</taxon>
        <taxon>Actinomycetota</taxon>
        <taxon>Actinomycetes</taxon>
        <taxon>Mycobacteriales</taxon>
        <taxon>Corynebacteriaceae</taxon>
        <taxon>Corynebacterium</taxon>
    </lineage>
</organism>
<dbReference type="EMBL" id="CP009249">
    <property type="protein sequence ID" value="APT93635.1"/>
    <property type="molecule type" value="Genomic_DNA"/>
</dbReference>
<dbReference type="GO" id="GO:0008270">
    <property type="term" value="F:zinc ion binding"/>
    <property type="evidence" value="ECO:0007669"/>
    <property type="project" value="InterPro"/>
</dbReference>
<proteinExistence type="predicted"/>
<dbReference type="KEGG" id="cpho:CPHO_03405"/>
<reference evidence="2 3" key="1">
    <citation type="submission" date="2014-08" db="EMBL/GenBank/DDBJ databases">
        <title>Complete genome sequence of Corynebacterium phocae M408/89/1(T)(=DSM 44612(T)), isolated from the common seal (Phoca vitulina).</title>
        <authorList>
            <person name="Ruckert C."/>
            <person name="Albersmeier A."/>
            <person name="Winkler A."/>
            <person name="Kalinowski J."/>
        </authorList>
    </citation>
    <scope>NUCLEOTIDE SEQUENCE [LARGE SCALE GENOMIC DNA]</scope>
    <source>
        <strain evidence="2 3">M408/89/1</strain>
    </source>
</reference>
<gene>
    <name evidence="2" type="ORF">CPHO_03405</name>
</gene>
<accession>A0A1L7D6A7</accession>
<protein>
    <recommendedName>
        <fullName evidence="1">HNH nuclease domain-containing protein</fullName>
    </recommendedName>
</protein>
<name>A0A1L7D6A7_9CORY</name>